<dbReference type="PROSITE" id="PS50089">
    <property type="entry name" value="ZF_RING_2"/>
    <property type="match status" value="1"/>
</dbReference>
<dbReference type="InterPro" id="IPR013083">
    <property type="entry name" value="Znf_RING/FYVE/PHD"/>
</dbReference>
<keyword evidence="8" id="KW-0131">Cell cycle</keyword>
<evidence type="ECO:0000256" key="8">
    <source>
        <dbReference type="ARBA" id="ARBA00023306"/>
    </source>
</evidence>
<reference evidence="10" key="1">
    <citation type="submission" date="2025-08" db="UniProtKB">
        <authorList>
            <consortium name="RefSeq"/>
        </authorList>
    </citation>
    <scope>IDENTIFICATION</scope>
    <source>
        <tissue evidence="10">Leaves</tissue>
    </source>
</reference>
<dbReference type="KEGG" id="jre:109018781"/>
<dbReference type="Gene3D" id="3.30.40.140">
    <property type="match status" value="1"/>
</dbReference>
<keyword evidence="7" id="KW-0539">Nucleus</keyword>
<keyword evidence="5" id="KW-0833">Ubl conjugation pathway</keyword>
<evidence type="ECO:0000256" key="4">
    <source>
        <dbReference type="ARBA" id="ARBA00022771"/>
    </source>
</evidence>
<dbReference type="AlphaFoldDB" id="A0A2I4HK27"/>
<dbReference type="Proteomes" id="UP000235220">
    <property type="component" value="Chromosome 10"/>
</dbReference>
<keyword evidence="4" id="KW-0863">Zinc-finger</keyword>
<dbReference type="Pfam" id="PF00097">
    <property type="entry name" value="zf-C3HC4"/>
    <property type="match status" value="1"/>
</dbReference>
<dbReference type="GO" id="GO:0006511">
    <property type="term" value="P:ubiquitin-dependent protein catabolic process"/>
    <property type="evidence" value="ECO:0000318"/>
    <property type="project" value="GO_Central"/>
</dbReference>
<evidence type="ECO:0000313" key="10">
    <source>
        <dbReference type="RefSeq" id="XP_018856513.2"/>
    </source>
</evidence>
<evidence type="ECO:0000256" key="2">
    <source>
        <dbReference type="ARBA" id="ARBA00022679"/>
    </source>
</evidence>
<dbReference type="STRING" id="51240.A0A2I4HK27"/>
<evidence type="ECO:0000256" key="7">
    <source>
        <dbReference type="ARBA" id="ARBA00023242"/>
    </source>
</evidence>
<dbReference type="Pfam" id="PF17979">
    <property type="entry name" value="zf-CRD"/>
    <property type="match status" value="1"/>
</dbReference>
<evidence type="ECO:0000313" key="9">
    <source>
        <dbReference type="Proteomes" id="UP000235220"/>
    </source>
</evidence>
<organism evidence="9 10">
    <name type="scientific">Juglans regia</name>
    <name type="common">English walnut</name>
    <dbReference type="NCBI Taxonomy" id="51240"/>
    <lineage>
        <taxon>Eukaryota</taxon>
        <taxon>Viridiplantae</taxon>
        <taxon>Streptophyta</taxon>
        <taxon>Embryophyta</taxon>
        <taxon>Tracheophyta</taxon>
        <taxon>Spermatophyta</taxon>
        <taxon>Magnoliopsida</taxon>
        <taxon>eudicotyledons</taxon>
        <taxon>Gunneridae</taxon>
        <taxon>Pentapetalae</taxon>
        <taxon>rosids</taxon>
        <taxon>fabids</taxon>
        <taxon>Fagales</taxon>
        <taxon>Juglandaceae</taxon>
        <taxon>Juglans</taxon>
    </lineage>
</organism>
<keyword evidence="9" id="KW-1185">Reference proteome</keyword>
<dbReference type="Gene3D" id="3.30.40.10">
    <property type="entry name" value="Zinc/RING finger domain, C3HC4 (zinc finger)"/>
    <property type="match status" value="1"/>
</dbReference>
<dbReference type="InterPro" id="IPR001841">
    <property type="entry name" value="Znf_RING"/>
</dbReference>
<name>A0A2I4HK27_JUGRE</name>
<evidence type="ECO:0000256" key="6">
    <source>
        <dbReference type="ARBA" id="ARBA00022833"/>
    </source>
</evidence>
<dbReference type="GeneID" id="109018781"/>
<sequence length="462" mass="52813">MEVGESSGARLSEEEIWAKLVPPDSRYSEVNIRSDEILVCSEIRSSSADKQEWCKISRNSDLCTATMQNVSSHTILVNETVVHDEDTIVIKCGTEIIPGPDREGYLSYRFKVMPSPEICKKKLNISVDVEHAKCSICLNIWHDVVTVAPCLHNFCNGCFSEWLRRSQEKHSSVLCPQCRAVVQFVGRNHFLHNIAEDILETDSSLKRSDEEVALLDCYAMIRSNLVIRSGKSLPRKRAHLLVDEESDDIDLPCPQCGTELEGFHCNQNTVHLQCQACGGMMPSRTDISVPQHCLGCDRAFCGAYWNAQRLTRSNFHPVCSSETFKPISDCSISRIPEAVHEKNQHEQDITKRCIIRMGRTLQDVVSDWIAKFNNREIDRTRMPLNHAEMITAATYFCNDCYDKLVSFLLYWFRISIPKDLLPPDASKREDCWYGYACRTQHHNEDHARKRNHVCRPTRGINM</sequence>
<protein>
    <submittedName>
        <fullName evidence="10">E3 ubiquitin-protein ligase CHFR</fullName>
    </submittedName>
</protein>
<keyword evidence="6" id="KW-0862">Zinc</keyword>
<dbReference type="SUPFAM" id="SSF57850">
    <property type="entry name" value="RING/U-box"/>
    <property type="match status" value="1"/>
</dbReference>
<dbReference type="GO" id="GO:0004842">
    <property type="term" value="F:ubiquitin-protein transferase activity"/>
    <property type="evidence" value="ECO:0000318"/>
    <property type="project" value="GO_Central"/>
</dbReference>
<keyword evidence="2" id="KW-0808">Transferase</keyword>
<gene>
    <name evidence="10" type="primary">LOC109018781</name>
</gene>
<dbReference type="RefSeq" id="XP_018856513.2">
    <property type="nucleotide sequence ID" value="XM_019000968.2"/>
</dbReference>
<dbReference type="PANTHER" id="PTHR16079:SF4">
    <property type="entry name" value="E3 UBIQUITIN-PROTEIN LIGASE CHFR"/>
    <property type="match status" value="1"/>
</dbReference>
<proteinExistence type="predicted"/>
<dbReference type="Gramene" id="Jr10_23270_p1">
    <property type="protein sequence ID" value="cds.Jr10_23270_p1"/>
    <property type="gene ID" value="Jr10_23270"/>
</dbReference>
<accession>A0A2I4HK27</accession>
<dbReference type="GO" id="GO:0044818">
    <property type="term" value="P:mitotic G2/M transition checkpoint"/>
    <property type="evidence" value="ECO:0000318"/>
    <property type="project" value="GO_Central"/>
</dbReference>
<dbReference type="GO" id="GO:0005634">
    <property type="term" value="C:nucleus"/>
    <property type="evidence" value="ECO:0000318"/>
    <property type="project" value="GO_Central"/>
</dbReference>
<dbReference type="GO" id="GO:0008270">
    <property type="term" value="F:zinc ion binding"/>
    <property type="evidence" value="ECO:0007669"/>
    <property type="project" value="UniProtKB-KW"/>
</dbReference>
<evidence type="ECO:0000256" key="1">
    <source>
        <dbReference type="ARBA" id="ARBA00004123"/>
    </source>
</evidence>
<keyword evidence="3" id="KW-0479">Metal-binding</keyword>
<dbReference type="SMART" id="SM00184">
    <property type="entry name" value="RING"/>
    <property type="match status" value="1"/>
</dbReference>
<evidence type="ECO:0000256" key="5">
    <source>
        <dbReference type="ARBA" id="ARBA00022786"/>
    </source>
</evidence>
<dbReference type="InterPro" id="IPR052256">
    <property type="entry name" value="E3_ubiquitin-ligase_CHFR"/>
</dbReference>
<dbReference type="InterPro" id="IPR040909">
    <property type="entry name" value="CHFR_Znf-CRD"/>
</dbReference>
<dbReference type="InterPro" id="IPR018957">
    <property type="entry name" value="Znf_C3HC4_RING-type"/>
</dbReference>
<dbReference type="PANTHER" id="PTHR16079">
    <property type="entry name" value="UBIQUITIN LIGASE PROTEIN CHFR"/>
    <property type="match status" value="1"/>
</dbReference>
<dbReference type="FunCoup" id="A0A2I4HK27">
    <property type="interactions" value="3348"/>
</dbReference>
<evidence type="ECO:0000256" key="3">
    <source>
        <dbReference type="ARBA" id="ARBA00022723"/>
    </source>
</evidence>
<dbReference type="OrthoDB" id="1305878at2759"/>
<comment type="subcellular location">
    <subcellularLocation>
        <location evidence="1">Nucleus</location>
    </subcellularLocation>
</comment>